<dbReference type="GO" id="GO:0005634">
    <property type="term" value="C:nucleus"/>
    <property type="evidence" value="ECO:0007669"/>
    <property type="project" value="TreeGrafter"/>
</dbReference>
<organism evidence="2 3">
    <name type="scientific">Lepeophtheirus salmonis</name>
    <name type="common">Salmon louse</name>
    <name type="synonym">Caligus salmonis</name>
    <dbReference type="NCBI Taxonomy" id="72036"/>
    <lineage>
        <taxon>Eukaryota</taxon>
        <taxon>Metazoa</taxon>
        <taxon>Ecdysozoa</taxon>
        <taxon>Arthropoda</taxon>
        <taxon>Crustacea</taxon>
        <taxon>Multicrustacea</taxon>
        <taxon>Hexanauplia</taxon>
        <taxon>Copepoda</taxon>
        <taxon>Siphonostomatoida</taxon>
        <taxon>Caligidae</taxon>
        <taxon>Lepeophtheirus</taxon>
    </lineage>
</organism>
<keyword evidence="1" id="KW-0539">Nucleus</keyword>
<dbReference type="Gene3D" id="3.30.710.10">
    <property type="entry name" value="Potassium Channel Kv1.1, Chain A"/>
    <property type="match status" value="1"/>
</dbReference>
<dbReference type="OrthoDB" id="7956040at2759"/>
<proteinExistence type="predicted"/>
<dbReference type="EMBL" id="HG994587">
    <property type="protein sequence ID" value="CAF3018790.1"/>
    <property type="molecule type" value="Genomic_DNA"/>
</dbReference>
<dbReference type="PANTHER" id="PTHR23110:SF107">
    <property type="entry name" value="SEX DETERMINATION PROTEIN FRUITLESS"/>
    <property type="match status" value="1"/>
</dbReference>
<evidence type="ECO:0000256" key="1">
    <source>
        <dbReference type="ARBA" id="ARBA00023242"/>
    </source>
</evidence>
<name>A0A7R8HDW6_LEPSM</name>
<dbReference type="InterPro" id="IPR000210">
    <property type="entry name" value="BTB/POZ_dom"/>
</dbReference>
<dbReference type="GO" id="GO:0006357">
    <property type="term" value="P:regulation of transcription by RNA polymerase II"/>
    <property type="evidence" value="ECO:0007669"/>
    <property type="project" value="TreeGrafter"/>
</dbReference>
<gene>
    <name evidence="2" type="ORF">LSAA_14156</name>
</gene>
<dbReference type="Proteomes" id="UP000675881">
    <property type="component" value="Chromosome 8"/>
</dbReference>
<dbReference type="PANTHER" id="PTHR23110">
    <property type="entry name" value="BTB DOMAIN TRANSCRIPTION FACTOR"/>
    <property type="match status" value="1"/>
</dbReference>
<keyword evidence="3" id="KW-1185">Reference proteome</keyword>
<evidence type="ECO:0000313" key="2">
    <source>
        <dbReference type="EMBL" id="CAF3018790.1"/>
    </source>
</evidence>
<accession>A0A7R8HDW6</accession>
<dbReference type="AlphaFoldDB" id="A0A7R8HDW6"/>
<dbReference type="InterPro" id="IPR051095">
    <property type="entry name" value="Dros_DevTransReg"/>
</dbReference>
<dbReference type="SUPFAM" id="SSF54695">
    <property type="entry name" value="POZ domain"/>
    <property type="match status" value="1"/>
</dbReference>
<evidence type="ECO:0000313" key="3">
    <source>
        <dbReference type="Proteomes" id="UP000675881"/>
    </source>
</evidence>
<protein>
    <submittedName>
        <fullName evidence="2">(salmon louse) hypothetical protein</fullName>
    </submittedName>
</protein>
<reference evidence="2" key="1">
    <citation type="submission" date="2021-02" db="EMBL/GenBank/DDBJ databases">
        <authorList>
            <person name="Bekaert M."/>
        </authorList>
    </citation>
    <scope>NUCLEOTIDE SEQUENCE</scope>
    <source>
        <strain evidence="2">IoA-00</strain>
    </source>
</reference>
<sequence>MDKMDYLENLYIRWDECESNFKEGLSELLHNEELFDMALISDSRVIKTHKVILSACSPVFSSIIQSITFHPHPVIYLKDINFDYLELILSFFILWRNESGLRCNQ</sequence>
<dbReference type="PROSITE" id="PS50097">
    <property type="entry name" value="BTB"/>
    <property type="match status" value="1"/>
</dbReference>
<dbReference type="Pfam" id="PF00651">
    <property type="entry name" value="BTB"/>
    <property type="match status" value="1"/>
</dbReference>
<dbReference type="InterPro" id="IPR011333">
    <property type="entry name" value="SKP1/BTB/POZ_sf"/>
</dbReference>